<reference evidence="11" key="1">
    <citation type="journal article" date="2019" name="Int. J. Syst. Evol. Microbiol.">
        <title>The Global Catalogue of Microorganisms (GCM) 10K type strain sequencing project: providing services to taxonomists for standard genome sequencing and annotation.</title>
        <authorList>
            <consortium name="The Broad Institute Genomics Platform"/>
            <consortium name="The Broad Institute Genome Sequencing Center for Infectious Disease"/>
            <person name="Wu L."/>
            <person name="Ma J."/>
        </authorList>
    </citation>
    <scope>NUCLEOTIDE SEQUENCE [LARGE SCALE GENOMIC DNA]</scope>
    <source>
        <strain evidence="11">JCM 3369</strain>
    </source>
</reference>
<evidence type="ECO:0000256" key="6">
    <source>
        <dbReference type="ARBA" id="ARBA00022989"/>
    </source>
</evidence>
<evidence type="ECO:0000256" key="1">
    <source>
        <dbReference type="ARBA" id="ARBA00004651"/>
    </source>
</evidence>
<gene>
    <name evidence="10" type="ORF">ACFSC7_01035</name>
</gene>
<accession>A0ABW4JRE9</accession>
<protein>
    <submittedName>
        <fullName evidence="10">FecCD family ABC transporter permease</fullName>
    </submittedName>
</protein>
<dbReference type="SUPFAM" id="SSF81345">
    <property type="entry name" value="ABC transporter involved in vitamin B12 uptake, BtuC"/>
    <property type="match status" value="1"/>
</dbReference>
<comment type="caution">
    <text evidence="10">The sequence shown here is derived from an EMBL/GenBank/DDBJ whole genome shotgun (WGS) entry which is preliminary data.</text>
</comment>
<evidence type="ECO:0000256" key="4">
    <source>
        <dbReference type="ARBA" id="ARBA00022475"/>
    </source>
</evidence>
<evidence type="ECO:0000256" key="2">
    <source>
        <dbReference type="ARBA" id="ARBA00007935"/>
    </source>
</evidence>
<feature type="transmembrane region" description="Helical" evidence="9">
    <location>
        <begin position="148"/>
        <end position="170"/>
    </location>
</feature>
<evidence type="ECO:0000256" key="7">
    <source>
        <dbReference type="ARBA" id="ARBA00023136"/>
    </source>
</evidence>
<evidence type="ECO:0000256" key="9">
    <source>
        <dbReference type="SAM" id="Phobius"/>
    </source>
</evidence>
<feature type="transmembrane region" description="Helical" evidence="9">
    <location>
        <begin position="119"/>
        <end position="142"/>
    </location>
</feature>
<feature type="transmembrane region" description="Helical" evidence="9">
    <location>
        <begin position="343"/>
        <end position="362"/>
    </location>
</feature>
<dbReference type="PANTHER" id="PTHR30472:SF25">
    <property type="entry name" value="ABC TRANSPORTER PERMEASE PROTEIN MJ0876-RELATED"/>
    <property type="match status" value="1"/>
</dbReference>
<comment type="subcellular location">
    <subcellularLocation>
        <location evidence="1">Cell membrane</location>
        <topology evidence="1">Multi-pass membrane protein</topology>
    </subcellularLocation>
</comment>
<keyword evidence="4" id="KW-1003">Cell membrane</keyword>
<evidence type="ECO:0000313" key="10">
    <source>
        <dbReference type="EMBL" id="MFD1694087.1"/>
    </source>
</evidence>
<comment type="similarity">
    <text evidence="2">Belongs to the binding-protein-dependent transport system permease family. FecCD subfamily.</text>
</comment>
<feature type="region of interest" description="Disordered" evidence="8">
    <location>
        <begin position="1"/>
        <end position="25"/>
    </location>
</feature>
<keyword evidence="5 9" id="KW-0812">Transmembrane</keyword>
<keyword evidence="6 9" id="KW-1133">Transmembrane helix</keyword>
<dbReference type="RefSeq" id="WP_149892022.1">
    <property type="nucleotide sequence ID" value="NZ_JBHUFA010000001.1"/>
</dbReference>
<keyword evidence="11" id="KW-1185">Reference proteome</keyword>
<feature type="transmembrane region" description="Helical" evidence="9">
    <location>
        <begin position="274"/>
        <end position="303"/>
    </location>
</feature>
<feature type="transmembrane region" description="Helical" evidence="9">
    <location>
        <begin position="35"/>
        <end position="61"/>
    </location>
</feature>
<feature type="transmembrane region" description="Helical" evidence="9">
    <location>
        <begin position="87"/>
        <end position="107"/>
    </location>
</feature>
<dbReference type="PANTHER" id="PTHR30472">
    <property type="entry name" value="FERRIC ENTEROBACTIN TRANSPORT SYSTEM PERMEASE PROTEIN"/>
    <property type="match status" value="1"/>
</dbReference>
<proteinExistence type="inferred from homology"/>
<dbReference type="Proteomes" id="UP001597327">
    <property type="component" value="Unassembled WGS sequence"/>
</dbReference>
<evidence type="ECO:0000313" key="11">
    <source>
        <dbReference type="Proteomes" id="UP001597327"/>
    </source>
</evidence>
<evidence type="ECO:0000256" key="5">
    <source>
        <dbReference type="ARBA" id="ARBA00022692"/>
    </source>
</evidence>
<keyword evidence="3" id="KW-0813">Transport</keyword>
<organism evidence="10 11">
    <name type="scientific">Roseibium aestuarii</name>
    <dbReference type="NCBI Taxonomy" id="2600299"/>
    <lineage>
        <taxon>Bacteria</taxon>
        <taxon>Pseudomonadati</taxon>
        <taxon>Pseudomonadota</taxon>
        <taxon>Alphaproteobacteria</taxon>
        <taxon>Hyphomicrobiales</taxon>
        <taxon>Stappiaceae</taxon>
        <taxon>Roseibium</taxon>
    </lineage>
</organism>
<sequence>MSLASLSAEDAGDTPAASSRAGHAGAGDRRRRARLVLLALAGLLVVVALASLSIGAVGVTLGDYLHARLFGGEIPLRDRLVIEVIRLPRMVLGMLVGAGLAVAGAVMQGLFRNPLADPGLIGVSAGSSLGVAAFIVLGSTVLSPVSALLGFHAVPLAAFAGGLAATFCLYRLGQSQGQTSIATLLLAGIALSAIVFACVGVLIFMADDQQIRDLNFWQLGSLAGATWEKTLAAAPLILASLAGARLMAGGLNALFLGEAAAGHMGLDVERLKTAAIFCVAGAVGASVAVAGGIGFVGIVVPHLLRLLMGPDHRYLLPGCALLGASLLLVADTVARVLVAPAELPIGIVMALVGGPFFLWILLRRKGLIAGV</sequence>
<feature type="transmembrane region" description="Helical" evidence="9">
    <location>
        <begin position="182"/>
        <end position="206"/>
    </location>
</feature>
<evidence type="ECO:0000256" key="8">
    <source>
        <dbReference type="SAM" id="MobiDB-lite"/>
    </source>
</evidence>
<evidence type="ECO:0000256" key="3">
    <source>
        <dbReference type="ARBA" id="ARBA00022448"/>
    </source>
</evidence>
<dbReference type="EMBL" id="JBHUFA010000001">
    <property type="protein sequence ID" value="MFD1694087.1"/>
    <property type="molecule type" value="Genomic_DNA"/>
</dbReference>
<dbReference type="CDD" id="cd06550">
    <property type="entry name" value="TM_ABC_iron-siderophores_like"/>
    <property type="match status" value="1"/>
</dbReference>
<keyword evidence="7 9" id="KW-0472">Membrane</keyword>
<dbReference type="Gene3D" id="1.10.3470.10">
    <property type="entry name" value="ABC transporter involved in vitamin B12 uptake, BtuC"/>
    <property type="match status" value="1"/>
</dbReference>
<dbReference type="Pfam" id="PF01032">
    <property type="entry name" value="FecCD"/>
    <property type="match status" value="1"/>
</dbReference>
<dbReference type="InterPro" id="IPR037294">
    <property type="entry name" value="ABC_BtuC-like"/>
</dbReference>
<dbReference type="InterPro" id="IPR000522">
    <property type="entry name" value="ABC_transptr_permease_BtuC"/>
</dbReference>
<feature type="transmembrane region" description="Helical" evidence="9">
    <location>
        <begin position="315"/>
        <end position="337"/>
    </location>
</feature>
<name>A0ABW4JRE9_9HYPH</name>